<gene>
    <name evidence="2" type="ORF">MNBD_ALPHA06-1561</name>
</gene>
<name>A0A3B0RLB0_9ZZZZ</name>
<protein>
    <recommendedName>
        <fullName evidence="1">Pilus formation protein N-terminal domain-containing protein</fullName>
    </recommendedName>
</protein>
<evidence type="ECO:0000259" key="1">
    <source>
        <dbReference type="Pfam" id="PF13629"/>
    </source>
</evidence>
<dbReference type="EMBL" id="UOEE01000081">
    <property type="protein sequence ID" value="VAV89018.1"/>
    <property type="molecule type" value="Genomic_DNA"/>
</dbReference>
<dbReference type="InterPro" id="IPR032789">
    <property type="entry name" value="T2SS-T3SS_pil_N"/>
</dbReference>
<evidence type="ECO:0000313" key="2">
    <source>
        <dbReference type="EMBL" id="VAV89018.1"/>
    </source>
</evidence>
<dbReference type="Pfam" id="PF13629">
    <property type="entry name" value="T2SS-T3SS_pil_N"/>
    <property type="match status" value="1"/>
</dbReference>
<feature type="domain" description="Pilus formation protein N-terminal" evidence="1">
    <location>
        <begin position="21"/>
        <end position="90"/>
    </location>
</feature>
<proteinExistence type="predicted"/>
<sequence length="147" mass="15539">MKPKTIILGSLLFLFAGSVMADTFEVAVDHAKVLRLPRAAAAVIVGNPAVADAAVHNGSMLFITGKTFGVTNFIALDSEGRTIVDRDLRVLPSDNRLTLHLGGSQRSYLCGEGCEPVPGIGDDGATFDRLMDQHKEKADEGATAAED</sequence>
<dbReference type="AlphaFoldDB" id="A0A3B0RLB0"/>
<reference evidence="2" key="1">
    <citation type="submission" date="2018-06" db="EMBL/GenBank/DDBJ databases">
        <authorList>
            <person name="Zhirakovskaya E."/>
        </authorList>
    </citation>
    <scope>NUCLEOTIDE SEQUENCE</scope>
</reference>
<accession>A0A3B0RLB0</accession>
<organism evidence="2">
    <name type="scientific">hydrothermal vent metagenome</name>
    <dbReference type="NCBI Taxonomy" id="652676"/>
    <lineage>
        <taxon>unclassified sequences</taxon>
        <taxon>metagenomes</taxon>
        <taxon>ecological metagenomes</taxon>
    </lineage>
</organism>